<dbReference type="OrthoDB" id="9792695at2"/>
<keyword evidence="2" id="KW-1185">Reference proteome</keyword>
<protein>
    <submittedName>
        <fullName evidence="1">Uncharacterized protein</fullName>
    </submittedName>
</protein>
<proteinExistence type="predicted"/>
<accession>A0A1H7RE14</accession>
<dbReference type="STRING" id="1429083.GCA_001885685_03239"/>
<dbReference type="RefSeq" id="WP_071872432.1">
    <property type="nucleotide sequence ID" value="NZ_FOAS01000014.1"/>
</dbReference>
<name>A0A1H7RE14_9GAMM</name>
<evidence type="ECO:0000313" key="2">
    <source>
        <dbReference type="Proteomes" id="UP000185766"/>
    </source>
</evidence>
<reference evidence="1 2" key="1">
    <citation type="submission" date="2016-10" db="EMBL/GenBank/DDBJ databases">
        <authorList>
            <person name="de Groot N.N."/>
        </authorList>
    </citation>
    <scope>NUCLEOTIDE SEQUENCE [LARGE SCALE GENOMIC DNA]</scope>
    <source>
        <strain evidence="1 2">JCM 19513</strain>
    </source>
</reference>
<dbReference type="Proteomes" id="UP000185766">
    <property type="component" value="Unassembled WGS sequence"/>
</dbReference>
<evidence type="ECO:0000313" key="1">
    <source>
        <dbReference type="EMBL" id="SEL58309.1"/>
    </source>
</evidence>
<gene>
    <name evidence="1" type="ORF">SAMN05216214_114106</name>
</gene>
<dbReference type="EMBL" id="FOAS01000014">
    <property type="protein sequence ID" value="SEL58309.1"/>
    <property type="molecule type" value="Genomic_DNA"/>
</dbReference>
<dbReference type="AlphaFoldDB" id="A0A1H7RE14"/>
<organism evidence="1 2">
    <name type="scientific">Atopomonas hussainii</name>
    <dbReference type="NCBI Taxonomy" id="1429083"/>
    <lineage>
        <taxon>Bacteria</taxon>
        <taxon>Pseudomonadati</taxon>
        <taxon>Pseudomonadota</taxon>
        <taxon>Gammaproteobacteria</taxon>
        <taxon>Pseudomonadales</taxon>
        <taxon>Pseudomonadaceae</taxon>
        <taxon>Atopomonas</taxon>
    </lineage>
</organism>
<sequence length="103" mass="12055">MLQVCSKEYVEKGHYRVDVQDEQYGYLPRVDFMSVGTFKRRFGLPAQDIQRNVQEADVLVGKVKLWHVAQSETQGLEKVRVFLVDDLKAYFQIAERERLECSV</sequence>